<dbReference type="InterPro" id="IPR010994">
    <property type="entry name" value="RuvA_2-like"/>
</dbReference>
<dbReference type="Pfam" id="PF13538">
    <property type="entry name" value="UvrD_C_2"/>
    <property type="match status" value="1"/>
</dbReference>
<dbReference type="InterPro" id="IPR027785">
    <property type="entry name" value="UvrD-like_helicase_C"/>
</dbReference>
<dbReference type="HOGENOM" id="CLU_007524_0_3_7"/>
<dbReference type="GO" id="GO:0009338">
    <property type="term" value="C:exodeoxyribonuclease V complex"/>
    <property type="evidence" value="ECO:0007669"/>
    <property type="project" value="TreeGrafter"/>
</dbReference>
<dbReference type="GO" id="GO:0043139">
    <property type="term" value="F:5'-3' DNA helicase activity"/>
    <property type="evidence" value="ECO:0007669"/>
    <property type="project" value="InterPro"/>
</dbReference>
<dbReference type="Pfam" id="PF13604">
    <property type="entry name" value="AAA_30"/>
    <property type="match status" value="1"/>
</dbReference>
<dbReference type="KEGG" id="dak:DaAHT2_2435"/>
<dbReference type="Pfam" id="PF18335">
    <property type="entry name" value="SH3_13"/>
    <property type="match status" value="1"/>
</dbReference>
<dbReference type="RefSeq" id="WP_013164612.1">
    <property type="nucleotide sequence ID" value="NC_014216.1"/>
</dbReference>
<dbReference type="eggNOG" id="COG0507">
    <property type="taxonomic scope" value="Bacteria"/>
</dbReference>
<dbReference type="InterPro" id="IPR027417">
    <property type="entry name" value="P-loop_NTPase"/>
</dbReference>
<dbReference type="Proteomes" id="UP000001508">
    <property type="component" value="Chromosome"/>
</dbReference>
<dbReference type="HAMAP" id="MF_01488">
    <property type="entry name" value="RecD2"/>
    <property type="match status" value="1"/>
</dbReference>
<evidence type="ECO:0000256" key="1">
    <source>
        <dbReference type="ARBA" id="ARBA00022741"/>
    </source>
</evidence>
<dbReference type="CDD" id="cd18809">
    <property type="entry name" value="SF1_C_RecD"/>
    <property type="match status" value="1"/>
</dbReference>
<sequence>MQDELKGIVERVTFHNPENGWSVLRVQPFDQRLEAVPVLVHQQRVFAGATMRFLGQWSEHPRFGRQFKADTALEVKPASAAALEKYLGSGLIKGVGPKTARKIVRHFGDQTLDIFEQEIDRLTEVPGIAEAKLKSISAAWQEHRAIREVMLFLQGHGISTLFAVRIYKEYGDKAIEVVNADPYRLAEDIFGIGFFSADQVALSLGFAKDGEPRLMAAIRHVLAAGREQGHCYLTLAQVIAGVNELLELDIAPRAEGLLAQMAAAGKLMVRTLADSQGNPQTCYYSKTLYYDEETVATRIKALLAPVEVDRQRVADWLARYCQNQKMELSAEQQQAVAGVVGRRFAILTGGPGCGKTTATRVLVRLLEAMGQRVVLAAPTGRAAQRLGEVVGREARTIHRLLEWQGSGFKRRADHPLEGDFFIVDECSMLDVSLSAALLRAVPPQGQVLFIGDPDQLPPVGAGNVLRDLLNVAAVPAFRLTKVFRQAAASAIVRFAHQINRSEVPRIDSPFQHPERWQQECDCLFLDADEATREQLHFLGRVRRHFAPDHGRFREQADPFSFRLEEAVRPYESEFELPEKFRHVDLEQLLGAESRSEELKALLKKVHPWSALHYGLSAVEVVKKLYREWIPKYRGQGSAETGIEIQVLSPMTRGSLGTRNLNEVLQAEINPAGPGRPEVRLGERLFRLGDRVIHTRNNYDLEVFNGDIGVISAVDHEAQTCEVTFPPDSRRVNYRRDQLPELELAYAITIHKSQGSEFAAVIIPVLSQHYRMLFNNLIYTGLTRARRLAVLVGSRRALALAVHNRDTAQRQTALVPLLAADSP</sequence>
<accession>D6Z067</accession>
<dbReference type="InterPro" id="IPR003593">
    <property type="entry name" value="AAA+_ATPase"/>
</dbReference>
<dbReference type="GO" id="GO:0006310">
    <property type="term" value="P:DNA recombination"/>
    <property type="evidence" value="ECO:0007669"/>
    <property type="project" value="InterPro"/>
</dbReference>
<protein>
    <submittedName>
        <fullName evidence="4">Helicase, RecD/TraA family</fullName>
        <ecNumber evidence="4">3.1.11.5</ecNumber>
    </submittedName>
</protein>
<dbReference type="Pfam" id="PF14490">
    <property type="entry name" value="HHH_RecD2"/>
    <property type="match status" value="1"/>
</dbReference>
<dbReference type="Pfam" id="PF23139">
    <property type="entry name" value="OB_YrrC"/>
    <property type="match status" value="1"/>
</dbReference>
<keyword evidence="4" id="KW-0347">Helicase</keyword>
<dbReference type="PANTHER" id="PTHR43788:SF6">
    <property type="entry name" value="DNA HELICASE B"/>
    <property type="match status" value="1"/>
</dbReference>
<dbReference type="Pfam" id="PF14520">
    <property type="entry name" value="HHH_5"/>
    <property type="match status" value="1"/>
</dbReference>
<dbReference type="Gene3D" id="3.40.50.300">
    <property type="entry name" value="P-loop containing nucleotide triphosphate hydrolases"/>
    <property type="match status" value="2"/>
</dbReference>
<dbReference type="PANTHER" id="PTHR43788">
    <property type="entry name" value="DNA2/NAM7 HELICASE FAMILY MEMBER"/>
    <property type="match status" value="1"/>
</dbReference>
<evidence type="ECO:0000256" key="2">
    <source>
        <dbReference type="ARBA" id="ARBA00022840"/>
    </source>
</evidence>
<dbReference type="CDD" id="cd17933">
    <property type="entry name" value="DEXSc_RecD-like"/>
    <property type="match status" value="1"/>
</dbReference>
<organism evidence="4 5">
    <name type="scientific">Desulfurivibrio alkaliphilus (strain DSM 19089 / UNIQEM U267 / AHT2)</name>
    <dbReference type="NCBI Taxonomy" id="589865"/>
    <lineage>
        <taxon>Bacteria</taxon>
        <taxon>Pseudomonadati</taxon>
        <taxon>Thermodesulfobacteriota</taxon>
        <taxon>Desulfobulbia</taxon>
        <taxon>Desulfobulbales</taxon>
        <taxon>Desulfobulbaceae</taxon>
        <taxon>Desulfurivibrio</taxon>
    </lineage>
</organism>
<dbReference type="GO" id="GO:0003677">
    <property type="term" value="F:DNA binding"/>
    <property type="evidence" value="ECO:0007669"/>
    <property type="project" value="InterPro"/>
</dbReference>
<gene>
    <name evidence="4" type="ordered locus">DaAHT2_2435</name>
</gene>
<dbReference type="GO" id="GO:0017116">
    <property type="term" value="F:single-stranded DNA helicase activity"/>
    <property type="evidence" value="ECO:0007669"/>
    <property type="project" value="TreeGrafter"/>
</dbReference>
<proteinExistence type="inferred from homology"/>
<evidence type="ECO:0000259" key="3">
    <source>
        <dbReference type="SMART" id="SM00382"/>
    </source>
</evidence>
<dbReference type="Gene3D" id="1.10.150.20">
    <property type="entry name" value="5' to 3' exonuclease, C-terminal subdomain"/>
    <property type="match status" value="1"/>
</dbReference>
<keyword evidence="5" id="KW-1185">Reference proteome</keyword>
<dbReference type="STRING" id="589865.DaAHT2_2435"/>
<dbReference type="GO" id="GO:0005524">
    <property type="term" value="F:ATP binding"/>
    <property type="evidence" value="ECO:0007669"/>
    <property type="project" value="UniProtKB-KW"/>
</dbReference>
<evidence type="ECO:0000313" key="4">
    <source>
        <dbReference type="EMBL" id="ADH87100.1"/>
    </source>
</evidence>
<dbReference type="InterPro" id="IPR041451">
    <property type="entry name" value="RecD2_SH13"/>
</dbReference>
<dbReference type="EC" id="3.1.11.5" evidence="4"/>
<evidence type="ECO:0000313" key="5">
    <source>
        <dbReference type="Proteomes" id="UP000001508"/>
    </source>
</evidence>
<feature type="domain" description="AAA+ ATPase" evidence="3">
    <location>
        <begin position="341"/>
        <end position="487"/>
    </location>
</feature>
<keyword evidence="4" id="KW-0378">Hydrolase</keyword>
<dbReference type="SUPFAM" id="SSF52540">
    <property type="entry name" value="P-loop containing nucleoside triphosphate hydrolases"/>
    <property type="match status" value="2"/>
</dbReference>
<keyword evidence="1" id="KW-0547">Nucleotide-binding</keyword>
<dbReference type="EMBL" id="CP001940">
    <property type="protein sequence ID" value="ADH87100.1"/>
    <property type="molecule type" value="Genomic_DNA"/>
</dbReference>
<keyword evidence="2" id="KW-0067">ATP-binding</keyword>
<dbReference type="Gene3D" id="2.30.30.940">
    <property type="match status" value="1"/>
</dbReference>
<dbReference type="OrthoDB" id="9763659at2"/>
<dbReference type="InterPro" id="IPR006345">
    <property type="entry name" value="RecD2"/>
</dbReference>
<reference evidence="5" key="1">
    <citation type="submission" date="2010-02" db="EMBL/GenBank/DDBJ databases">
        <title>Complete sequence of Desulfurivibrio alkaliphilus AHT2.</title>
        <authorList>
            <consortium name="US DOE Joint Genome Institute"/>
            <person name="Pitluck S."/>
            <person name="Chertkov O."/>
            <person name="Detter J.C."/>
            <person name="Han C."/>
            <person name="Tapia R."/>
            <person name="Larimer F."/>
            <person name="Land M."/>
            <person name="Hauser L."/>
            <person name="Kyrpides N."/>
            <person name="Mikhailova N."/>
            <person name="Sorokin D.Y."/>
            <person name="Muyzer G."/>
            <person name="Woyke T."/>
        </authorList>
    </citation>
    <scope>NUCLEOTIDE SEQUENCE [LARGE SCALE GENOMIC DNA]</scope>
    <source>
        <strain evidence="5">DSM 19089 / UNIQEM U267 / AHT2</strain>
    </source>
</reference>
<dbReference type="GO" id="GO:0008854">
    <property type="term" value="F:exodeoxyribonuclease V activity"/>
    <property type="evidence" value="ECO:0007669"/>
    <property type="project" value="UniProtKB-EC"/>
</dbReference>
<dbReference type="SUPFAM" id="SSF47781">
    <property type="entry name" value="RuvA domain 2-like"/>
    <property type="match status" value="1"/>
</dbReference>
<dbReference type="InterPro" id="IPR050534">
    <property type="entry name" value="Coronavir_polyprotein_1ab"/>
</dbReference>
<dbReference type="Gene3D" id="1.10.10.2220">
    <property type="match status" value="1"/>
</dbReference>
<dbReference type="SMART" id="SM00382">
    <property type="entry name" value="AAA"/>
    <property type="match status" value="1"/>
</dbReference>
<dbReference type="InParanoid" id="D6Z067"/>
<name>D6Z067_DESAT</name>
<dbReference type="AlphaFoldDB" id="D6Z067"/>
<dbReference type="InterPro" id="IPR055446">
    <property type="entry name" value="RecD2_N_OB"/>
</dbReference>
<dbReference type="InterPro" id="IPR029493">
    <property type="entry name" value="RecD2-like_HHH"/>
</dbReference>